<gene>
    <name evidence="1" type="ORF">RHSIM_Rhsim07G0231900</name>
</gene>
<sequence>MTGNDHPQNVFKISNILQIQDKEISCHLFADFEDIVRMVFAGHPITPPTPGAPPVVVPRVVDMFYALCAMLSKTTQHNILLKLR</sequence>
<protein>
    <submittedName>
        <fullName evidence="1">Uncharacterized protein</fullName>
    </submittedName>
</protein>
<comment type="caution">
    <text evidence="1">The sequence shown here is derived from an EMBL/GenBank/DDBJ whole genome shotgun (WGS) entry which is preliminary data.</text>
</comment>
<keyword evidence="2" id="KW-1185">Reference proteome</keyword>
<evidence type="ECO:0000313" key="2">
    <source>
        <dbReference type="Proteomes" id="UP000626092"/>
    </source>
</evidence>
<name>A0A834GJW6_RHOSS</name>
<reference evidence="1" key="1">
    <citation type="submission" date="2019-11" db="EMBL/GenBank/DDBJ databases">
        <authorList>
            <person name="Liu Y."/>
            <person name="Hou J."/>
            <person name="Li T.-Q."/>
            <person name="Guan C.-H."/>
            <person name="Wu X."/>
            <person name="Wu H.-Z."/>
            <person name="Ling F."/>
            <person name="Zhang R."/>
            <person name="Shi X.-G."/>
            <person name="Ren J.-P."/>
            <person name="Chen E.-F."/>
            <person name="Sun J.-M."/>
        </authorList>
    </citation>
    <scope>NUCLEOTIDE SEQUENCE</scope>
    <source>
        <strain evidence="1">Adult_tree_wgs_1</strain>
        <tissue evidence="1">Leaves</tissue>
    </source>
</reference>
<proteinExistence type="predicted"/>
<organism evidence="1 2">
    <name type="scientific">Rhododendron simsii</name>
    <name type="common">Sims's rhododendron</name>
    <dbReference type="NCBI Taxonomy" id="118357"/>
    <lineage>
        <taxon>Eukaryota</taxon>
        <taxon>Viridiplantae</taxon>
        <taxon>Streptophyta</taxon>
        <taxon>Embryophyta</taxon>
        <taxon>Tracheophyta</taxon>
        <taxon>Spermatophyta</taxon>
        <taxon>Magnoliopsida</taxon>
        <taxon>eudicotyledons</taxon>
        <taxon>Gunneridae</taxon>
        <taxon>Pentapetalae</taxon>
        <taxon>asterids</taxon>
        <taxon>Ericales</taxon>
        <taxon>Ericaceae</taxon>
        <taxon>Ericoideae</taxon>
        <taxon>Rhodoreae</taxon>
        <taxon>Rhododendron</taxon>
    </lineage>
</organism>
<evidence type="ECO:0000313" key="1">
    <source>
        <dbReference type="EMBL" id="KAF7137174.1"/>
    </source>
</evidence>
<dbReference type="EMBL" id="WJXA01000007">
    <property type="protein sequence ID" value="KAF7137174.1"/>
    <property type="molecule type" value="Genomic_DNA"/>
</dbReference>
<dbReference type="Proteomes" id="UP000626092">
    <property type="component" value="Unassembled WGS sequence"/>
</dbReference>
<accession>A0A834GJW6</accession>
<dbReference type="AlphaFoldDB" id="A0A834GJW6"/>